<reference evidence="2 3" key="1">
    <citation type="submission" date="2020-08" db="EMBL/GenBank/DDBJ databases">
        <title>Sequencing the genomes of 1000 actinobacteria strains.</title>
        <authorList>
            <person name="Klenk H.-P."/>
        </authorList>
    </citation>
    <scope>NUCLEOTIDE SEQUENCE [LARGE SCALE GENOMIC DNA]</scope>
    <source>
        <strain evidence="2 3">DSM 44772</strain>
    </source>
</reference>
<evidence type="ECO:0000313" key="3">
    <source>
        <dbReference type="Proteomes" id="UP000549343"/>
    </source>
</evidence>
<organism evidence="2 3">
    <name type="scientific">Actinomadura livida</name>
    <dbReference type="NCBI Taxonomy" id="79909"/>
    <lineage>
        <taxon>Bacteria</taxon>
        <taxon>Bacillati</taxon>
        <taxon>Actinomycetota</taxon>
        <taxon>Actinomycetes</taxon>
        <taxon>Streptosporangiales</taxon>
        <taxon>Thermomonosporaceae</taxon>
        <taxon>Actinomadura</taxon>
    </lineage>
</organism>
<dbReference type="SUPFAM" id="SSF53098">
    <property type="entry name" value="Ribonuclease H-like"/>
    <property type="match status" value="1"/>
</dbReference>
<dbReference type="Proteomes" id="UP000549343">
    <property type="component" value="Unassembled WGS sequence"/>
</dbReference>
<protein>
    <submittedName>
        <fullName evidence="2">SRSO17 transposase</fullName>
    </submittedName>
</protein>
<name>A0A7W7IF67_9ACTN</name>
<proteinExistence type="predicted"/>
<dbReference type="RefSeq" id="WP_425117622.1">
    <property type="nucleotide sequence ID" value="NZ_BAAAHD010000070.1"/>
</dbReference>
<dbReference type="PANTHER" id="PTHR33627:SF1">
    <property type="entry name" value="TRANSPOSASE"/>
    <property type="match status" value="1"/>
</dbReference>
<dbReference type="InterPro" id="IPR038721">
    <property type="entry name" value="IS701-like_DDE_dom"/>
</dbReference>
<feature type="domain" description="Transposase IS701-like DDE" evidence="1">
    <location>
        <begin position="24"/>
        <end position="233"/>
    </location>
</feature>
<evidence type="ECO:0000313" key="2">
    <source>
        <dbReference type="EMBL" id="MBB4775855.1"/>
    </source>
</evidence>
<dbReference type="InterPro" id="IPR039365">
    <property type="entry name" value="IS701-like"/>
</dbReference>
<dbReference type="NCBIfam" id="NF033540">
    <property type="entry name" value="transpos_IS701"/>
    <property type="match status" value="1"/>
</dbReference>
<dbReference type="EMBL" id="JACHMV010000001">
    <property type="protein sequence ID" value="MBB4775855.1"/>
    <property type="molecule type" value="Genomic_DNA"/>
</dbReference>
<gene>
    <name evidence="2" type="ORF">F4557_004273</name>
</gene>
<sequence>MAAGPSVDPGRWQTMLEDLTGRVACRFKRVETRRRFRALLEGLLAELPRKNRWTIAEHAGDRDPYGMQYLLSRAVWDADQIRDDLRSYVTEQLGSAGAVLVVDETGDLKKGTCSAGVQRQYTGTAGRIENSQVAVFLGYATDAGHAFIDRELYLPRVWADDTVRRQAAGVPADRHFATKPELARRMLARALDAGVDAGWATGDEVYGQSPDLRRELEQRGVGYVLAVAASHRVTLGIGTRRADQAAAALPKHAWQTLSAGTGAKGERLYHWALIGIDHARPGCRWLLVRRNRRTGELAFYRCYAPAPAPLHTLVKVAGRRWTIEESFQAGKSLCGLDQHQVRTWTSWYRWTTLAMLAHAFLTSVTVSEHTRPQDEPELIPLTLAEVQHLMARPTASPPPAAELSRHWSRWRRRHQAHARTCHHQRQQTQRH</sequence>
<dbReference type="InterPro" id="IPR012337">
    <property type="entry name" value="RNaseH-like_sf"/>
</dbReference>
<dbReference type="AlphaFoldDB" id="A0A7W7IF67"/>
<comment type="caution">
    <text evidence="2">The sequence shown here is derived from an EMBL/GenBank/DDBJ whole genome shotgun (WGS) entry which is preliminary data.</text>
</comment>
<dbReference type="Pfam" id="PF13546">
    <property type="entry name" value="DDE_5"/>
    <property type="match status" value="1"/>
</dbReference>
<accession>A0A7W7IF67</accession>
<dbReference type="PANTHER" id="PTHR33627">
    <property type="entry name" value="TRANSPOSASE"/>
    <property type="match status" value="1"/>
</dbReference>
<evidence type="ECO:0000259" key="1">
    <source>
        <dbReference type="Pfam" id="PF13546"/>
    </source>
</evidence>